<organism evidence="1">
    <name type="scientific">Anopheles darlingi</name>
    <name type="common">Mosquito</name>
    <dbReference type="NCBI Taxonomy" id="43151"/>
    <lineage>
        <taxon>Eukaryota</taxon>
        <taxon>Metazoa</taxon>
        <taxon>Ecdysozoa</taxon>
        <taxon>Arthropoda</taxon>
        <taxon>Hexapoda</taxon>
        <taxon>Insecta</taxon>
        <taxon>Pterygota</taxon>
        <taxon>Neoptera</taxon>
        <taxon>Endopterygota</taxon>
        <taxon>Diptera</taxon>
        <taxon>Nematocera</taxon>
        <taxon>Culicoidea</taxon>
        <taxon>Culicidae</taxon>
        <taxon>Anophelinae</taxon>
        <taxon>Anopheles</taxon>
    </lineage>
</organism>
<protein>
    <submittedName>
        <fullName evidence="1">Putative secreted protein</fullName>
    </submittedName>
</protein>
<sequence>MSSRGAKVSLAKQHNTDWWYVLLMLPIVIAQPECHGAGMTHGDKHAEEFVDRNEAKRCLGLLSARKRLLVFYNF</sequence>
<dbReference type="EMBL" id="GGFL01008071">
    <property type="protein sequence ID" value="MBW72249.1"/>
    <property type="molecule type" value="Transcribed_RNA"/>
</dbReference>
<accession>A0A2M4D3Z4</accession>
<proteinExistence type="predicted"/>
<reference evidence="1" key="1">
    <citation type="submission" date="2018-01" db="EMBL/GenBank/DDBJ databases">
        <title>An insight into the sialome of Amazonian anophelines.</title>
        <authorList>
            <person name="Ribeiro J.M."/>
            <person name="Scarpassa V."/>
            <person name="Calvo E."/>
        </authorList>
    </citation>
    <scope>NUCLEOTIDE SEQUENCE</scope>
</reference>
<name>A0A2M4D3Z4_ANODA</name>
<evidence type="ECO:0000313" key="1">
    <source>
        <dbReference type="EMBL" id="MBW72249.1"/>
    </source>
</evidence>
<dbReference type="AlphaFoldDB" id="A0A2M4D3Z4"/>